<dbReference type="EMBL" id="LS992241">
    <property type="protein sequence ID" value="SYX82118.1"/>
    <property type="molecule type" value="Genomic_DNA"/>
</dbReference>
<dbReference type="SMART" id="SM00342">
    <property type="entry name" value="HTH_ARAC"/>
    <property type="match status" value="1"/>
</dbReference>
<feature type="domain" description="HTH araC/xylS-type" evidence="4">
    <location>
        <begin position="9"/>
        <end position="107"/>
    </location>
</feature>
<dbReference type="InterPro" id="IPR009057">
    <property type="entry name" value="Homeodomain-like_sf"/>
</dbReference>
<evidence type="ECO:0000256" key="1">
    <source>
        <dbReference type="ARBA" id="ARBA00023015"/>
    </source>
</evidence>
<dbReference type="PANTHER" id="PTHR47504">
    <property type="entry name" value="RIGHT ORIGIN-BINDING PROTEIN"/>
    <property type="match status" value="1"/>
</dbReference>
<name>A0A383R586_PAEAL</name>
<evidence type="ECO:0000313" key="5">
    <source>
        <dbReference type="EMBL" id="SYX82118.1"/>
    </source>
</evidence>
<reference evidence="6" key="1">
    <citation type="submission" date="2018-08" db="EMBL/GenBank/DDBJ databases">
        <authorList>
            <person name="Chevrot R."/>
        </authorList>
    </citation>
    <scope>NUCLEOTIDE SEQUENCE [LARGE SCALE GENOMIC DNA]</scope>
</reference>
<keyword evidence="2" id="KW-0238">DNA-binding</keyword>
<dbReference type="Proteomes" id="UP000304148">
    <property type="component" value="Chromosome"/>
</dbReference>
<dbReference type="InterPro" id="IPR050959">
    <property type="entry name" value="MarA-like"/>
</dbReference>
<dbReference type="PANTHER" id="PTHR47504:SF5">
    <property type="entry name" value="RIGHT ORIGIN-BINDING PROTEIN"/>
    <property type="match status" value="1"/>
</dbReference>
<gene>
    <name evidence="5" type="ORF">PBLR_10538</name>
</gene>
<dbReference type="Gene3D" id="3.20.80.10">
    <property type="entry name" value="Regulatory factor, effector binding domain"/>
    <property type="match status" value="1"/>
</dbReference>
<organism evidence="5 6">
    <name type="scientific">Paenibacillus alvei</name>
    <name type="common">Bacillus alvei</name>
    <dbReference type="NCBI Taxonomy" id="44250"/>
    <lineage>
        <taxon>Bacteria</taxon>
        <taxon>Bacillati</taxon>
        <taxon>Bacillota</taxon>
        <taxon>Bacilli</taxon>
        <taxon>Bacillales</taxon>
        <taxon>Paenibacillaceae</taxon>
        <taxon>Paenibacillus</taxon>
    </lineage>
</organism>
<dbReference type="SUPFAM" id="SSF46689">
    <property type="entry name" value="Homeodomain-like"/>
    <property type="match status" value="2"/>
</dbReference>
<evidence type="ECO:0000313" key="6">
    <source>
        <dbReference type="Proteomes" id="UP000304148"/>
    </source>
</evidence>
<dbReference type="RefSeq" id="WP_138184573.1">
    <property type="nucleotide sequence ID" value="NZ_LS992241.1"/>
</dbReference>
<dbReference type="GO" id="GO:0003700">
    <property type="term" value="F:DNA-binding transcription factor activity"/>
    <property type="evidence" value="ECO:0007669"/>
    <property type="project" value="InterPro"/>
</dbReference>
<dbReference type="InterPro" id="IPR018060">
    <property type="entry name" value="HTH_AraC"/>
</dbReference>
<dbReference type="PROSITE" id="PS01124">
    <property type="entry name" value="HTH_ARAC_FAMILY_2"/>
    <property type="match status" value="1"/>
</dbReference>
<dbReference type="Pfam" id="PF06445">
    <property type="entry name" value="GyrI-like"/>
    <property type="match status" value="1"/>
</dbReference>
<keyword evidence="3" id="KW-0804">Transcription</keyword>
<dbReference type="Pfam" id="PF12833">
    <property type="entry name" value="HTH_18"/>
    <property type="match status" value="1"/>
</dbReference>
<dbReference type="GO" id="GO:0043565">
    <property type="term" value="F:sequence-specific DNA binding"/>
    <property type="evidence" value="ECO:0007669"/>
    <property type="project" value="InterPro"/>
</dbReference>
<keyword evidence="1" id="KW-0805">Transcription regulation</keyword>
<dbReference type="InterPro" id="IPR029442">
    <property type="entry name" value="GyrI-like"/>
</dbReference>
<evidence type="ECO:0000256" key="2">
    <source>
        <dbReference type="ARBA" id="ARBA00023125"/>
    </source>
</evidence>
<proteinExistence type="predicted"/>
<evidence type="ECO:0000259" key="4">
    <source>
        <dbReference type="PROSITE" id="PS01124"/>
    </source>
</evidence>
<dbReference type="InterPro" id="IPR011256">
    <property type="entry name" value="Reg_factor_effector_dom_sf"/>
</dbReference>
<dbReference type="Gene3D" id="1.10.10.60">
    <property type="entry name" value="Homeodomain-like"/>
    <property type="match status" value="2"/>
</dbReference>
<accession>A0A383R586</accession>
<dbReference type="SUPFAM" id="SSF55136">
    <property type="entry name" value="Probable bacterial effector-binding domain"/>
    <property type="match status" value="1"/>
</dbReference>
<sequence length="296" mass="33995">MDKLVSSIYRATEFIESNLSRKIALDEIADACYISKYHLHRAMSAAARRPLMDYVRARRLASSLDMLLHSNYPILHIAQEYGFEYEQSYIRAFVSEYGMTPSKFRKGCFTVNLTEKINIAEFIQLDNGIVFETGFVLKPAFYLVGSRHYFSPETNWHEHTANRTGNEFFYHVKDKIPNALHPDTYIGLTRWVEGDAYSNSYLPSVEVSAATQVPVGMSGERVGTHKYAVFQYIGDIHPNQLTYQHLSMIWSYINEEWLPNSGYVRADSFFFESIDVSVANDHYCEVKLYVPIAAPA</sequence>
<evidence type="ECO:0000256" key="3">
    <source>
        <dbReference type="ARBA" id="ARBA00023163"/>
    </source>
</evidence>
<protein>
    <recommendedName>
        <fullName evidence="4">HTH araC/xylS-type domain-containing protein</fullName>
    </recommendedName>
</protein>
<dbReference type="AlphaFoldDB" id="A0A383R586"/>